<proteinExistence type="predicted"/>
<accession>X0SCJ9</accession>
<reference evidence="1" key="1">
    <citation type="journal article" date="2014" name="Front. Microbiol.">
        <title>High frequency of phylogenetically diverse reductive dehalogenase-homologous genes in deep subseafloor sedimentary metagenomes.</title>
        <authorList>
            <person name="Kawai M."/>
            <person name="Futagami T."/>
            <person name="Toyoda A."/>
            <person name="Takaki Y."/>
            <person name="Nishi S."/>
            <person name="Hori S."/>
            <person name="Arai W."/>
            <person name="Tsubouchi T."/>
            <person name="Morono Y."/>
            <person name="Uchiyama I."/>
            <person name="Ito T."/>
            <person name="Fujiyama A."/>
            <person name="Inagaki F."/>
            <person name="Takami H."/>
        </authorList>
    </citation>
    <scope>NUCLEOTIDE SEQUENCE</scope>
    <source>
        <strain evidence="1">Expedition CK06-06</strain>
    </source>
</reference>
<gene>
    <name evidence="1" type="ORF">S01H1_13792</name>
</gene>
<dbReference type="EMBL" id="BARS01007131">
    <property type="protein sequence ID" value="GAF78744.1"/>
    <property type="molecule type" value="Genomic_DNA"/>
</dbReference>
<feature type="non-terminal residue" evidence="1">
    <location>
        <position position="198"/>
    </location>
</feature>
<name>X0SCJ9_9ZZZZ</name>
<comment type="caution">
    <text evidence="1">The sequence shown here is derived from an EMBL/GenBank/DDBJ whole genome shotgun (WGS) entry which is preliminary data.</text>
</comment>
<evidence type="ECO:0008006" key="2">
    <source>
        <dbReference type="Google" id="ProtNLM"/>
    </source>
</evidence>
<protein>
    <recommendedName>
        <fullName evidence="2">HNH domain-containing protein</fullName>
    </recommendedName>
</protein>
<organism evidence="1">
    <name type="scientific">marine sediment metagenome</name>
    <dbReference type="NCBI Taxonomy" id="412755"/>
    <lineage>
        <taxon>unclassified sequences</taxon>
        <taxon>metagenomes</taxon>
        <taxon>ecological metagenomes</taxon>
    </lineage>
</organism>
<evidence type="ECO:0000313" key="1">
    <source>
        <dbReference type="EMBL" id="GAF78744.1"/>
    </source>
</evidence>
<dbReference type="AlphaFoldDB" id="X0SCJ9"/>
<sequence length="198" mass="22512">MGTGNARLAAYEGGYRAGDVAPERRAMPTIDVDFSELKPNFIRPELLQHPNIPKSLAGVNPRTIMGKEWWDILRRATYEVNNYHCFACGVPAADAILNQWLEAHECYEYQWRKKILKYKEVVALCYSCHNFIHSGRLSHLYLDARIGREEARSILLHGLRLLHKAGLPPDRAAIYAAAIIRGEPLDFIGDHKIRPNPP</sequence>